<comment type="caution">
    <text evidence="3">The sequence shown here is derived from an EMBL/GenBank/DDBJ whole genome shotgun (WGS) entry which is preliminary data.</text>
</comment>
<feature type="region of interest" description="Disordered" evidence="2">
    <location>
        <begin position="225"/>
        <end position="246"/>
    </location>
</feature>
<dbReference type="VEuPathDB" id="FungiDB:SPBR_05874"/>
<evidence type="ECO:0000256" key="2">
    <source>
        <dbReference type="SAM" id="MobiDB-lite"/>
    </source>
</evidence>
<dbReference type="EMBL" id="AWTV01000004">
    <property type="protein sequence ID" value="KIH94111.1"/>
    <property type="molecule type" value="Genomic_DNA"/>
</dbReference>
<gene>
    <name evidence="3" type="ORF">SPBR_05874</name>
</gene>
<accession>A0A0C2IYG4</accession>
<protein>
    <submittedName>
        <fullName evidence="3">Uncharacterized protein</fullName>
    </submittedName>
</protein>
<dbReference type="Proteomes" id="UP000031575">
    <property type="component" value="Unassembled WGS sequence"/>
</dbReference>
<dbReference type="AlphaFoldDB" id="A0A0C2IYG4"/>
<feature type="region of interest" description="Disordered" evidence="2">
    <location>
        <begin position="1"/>
        <end position="77"/>
    </location>
</feature>
<feature type="compositionally biased region" description="Basic and acidic residues" evidence="2">
    <location>
        <begin position="476"/>
        <end position="485"/>
    </location>
</feature>
<evidence type="ECO:0000256" key="1">
    <source>
        <dbReference type="SAM" id="Coils"/>
    </source>
</evidence>
<proteinExistence type="predicted"/>
<feature type="coiled-coil region" evidence="1">
    <location>
        <begin position="262"/>
        <end position="325"/>
    </location>
</feature>
<dbReference type="RefSeq" id="XP_040622121.1">
    <property type="nucleotide sequence ID" value="XM_040764137.1"/>
</dbReference>
<sequence length="517" mass="56290">MHSANNDNAPPPPYRAHGFGDAPGSSTGPADAQGDLIDLGDDTSGTPSISPPSYEASYNDHARSRSETIASPSALPETKSSWNYVDRVIADEASSSSATSSLDCGHWARRGCSMTSGPRRCCSCLDRREHRPDGRYPVYVDGMGDRFGSTTRWAHYCTPCKEYERAAASSKGTTYDGDAGPPDVAAMRRARREARRQAKIDRTARMKAKDAAADQIREAQARLDGAKGLDDQSQTMQQQQQQQEQSHIAYEQNQIYYMTHTKKHIRRERHAERARIEQEERERAAKDAADLTVLRDMRRQAQLQAADLERQLAEKRARVAHLDRQIRMRELRAVPALAKPAAPGQQPSVPQKSELSGMSASDRSAMAEKAALADSYRDHRRATSTTTPTTATRFTVSSTNAYEPNRQVAGGGVAANLALPPETEKPGGFFSSAGPSSSGGADGGRSAYATVPGSGPGAGHGSSSSGWLGRMFGRGKGKEKERESAAGETYYGEHFYARKRAEIEAATQAREYTKEKK</sequence>
<feature type="compositionally biased region" description="Low complexity" evidence="2">
    <location>
        <begin position="383"/>
        <end position="399"/>
    </location>
</feature>
<feature type="compositionally biased region" description="Low complexity" evidence="2">
    <location>
        <begin position="232"/>
        <end position="245"/>
    </location>
</feature>
<dbReference type="HOGENOM" id="CLU_526947_0_0_1"/>
<feature type="compositionally biased region" description="Polar residues" evidence="2">
    <location>
        <begin position="345"/>
        <end position="362"/>
    </location>
</feature>
<feature type="compositionally biased region" description="Low complexity" evidence="2">
    <location>
        <begin position="426"/>
        <end position="439"/>
    </location>
</feature>
<name>A0A0C2IYG4_9PEZI</name>
<dbReference type="OrthoDB" id="4750498at2759"/>
<feature type="region of interest" description="Disordered" evidence="2">
    <location>
        <begin position="337"/>
        <end position="490"/>
    </location>
</feature>
<reference evidence="3 4" key="1">
    <citation type="journal article" date="2014" name="BMC Genomics">
        <title>Comparative genomics of the major fungal agents of human and animal Sporotrichosis: Sporothrix schenckii and Sporothrix brasiliensis.</title>
        <authorList>
            <person name="Teixeira M.M."/>
            <person name="de Almeida L.G."/>
            <person name="Kubitschek-Barreira P."/>
            <person name="Alves F.L."/>
            <person name="Kioshima E.S."/>
            <person name="Abadio A.K."/>
            <person name="Fernandes L."/>
            <person name="Derengowski L.S."/>
            <person name="Ferreira K.S."/>
            <person name="Souza R.C."/>
            <person name="Ruiz J.C."/>
            <person name="de Andrade N.C."/>
            <person name="Paes H.C."/>
            <person name="Nicola A.M."/>
            <person name="Albuquerque P."/>
            <person name="Gerber A.L."/>
            <person name="Martins V.P."/>
            <person name="Peconick L.D."/>
            <person name="Neto A.V."/>
            <person name="Chaucanez C.B."/>
            <person name="Silva P.A."/>
            <person name="Cunha O.L."/>
            <person name="de Oliveira F.F."/>
            <person name="dos Santos T.C."/>
            <person name="Barros A.L."/>
            <person name="Soares M.A."/>
            <person name="de Oliveira L.M."/>
            <person name="Marini M.M."/>
            <person name="Villalobos-Duno H."/>
            <person name="Cunha M.M."/>
            <person name="de Hoog S."/>
            <person name="da Silveira J.F."/>
            <person name="Henrissat B."/>
            <person name="Nino-Vega G.A."/>
            <person name="Cisalpino P.S."/>
            <person name="Mora-Montes H.M."/>
            <person name="Almeida S.R."/>
            <person name="Stajich J.E."/>
            <person name="Lopes-Bezerra L.M."/>
            <person name="Vasconcelos A.T."/>
            <person name="Felipe M.S."/>
        </authorList>
    </citation>
    <scope>NUCLEOTIDE SEQUENCE [LARGE SCALE GENOMIC DNA]</scope>
    <source>
        <strain evidence="3 4">5110</strain>
    </source>
</reference>
<keyword evidence="4" id="KW-1185">Reference proteome</keyword>
<organism evidence="3 4">
    <name type="scientific">Sporothrix brasiliensis 5110</name>
    <dbReference type="NCBI Taxonomy" id="1398154"/>
    <lineage>
        <taxon>Eukaryota</taxon>
        <taxon>Fungi</taxon>
        <taxon>Dikarya</taxon>
        <taxon>Ascomycota</taxon>
        <taxon>Pezizomycotina</taxon>
        <taxon>Sordariomycetes</taxon>
        <taxon>Sordariomycetidae</taxon>
        <taxon>Ophiostomatales</taxon>
        <taxon>Ophiostomataceae</taxon>
        <taxon>Sporothrix</taxon>
    </lineage>
</organism>
<keyword evidence="1" id="KW-0175">Coiled coil</keyword>
<evidence type="ECO:0000313" key="4">
    <source>
        <dbReference type="Proteomes" id="UP000031575"/>
    </source>
</evidence>
<dbReference type="GeneID" id="63679058"/>
<evidence type="ECO:0000313" key="3">
    <source>
        <dbReference type="EMBL" id="KIH94111.1"/>
    </source>
</evidence>